<feature type="signal peptide" evidence="2">
    <location>
        <begin position="1"/>
        <end position="31"/>
    </location>
</feature>
<feature type="compositionally biased region" description="Basic residues" evidence="1">
    <location>
        <begin position="48"/>
        <end position="65"/>
    </location>
</feature>
<keyword evidence="2" id="KW-0732">Signal</keyword>
<reference evidence="3 4" key="1">
    <citation type="submission" date="2024-09" db="EMBL/GenBank/DDBJ databases">
        <authorList>
            <person name="Sun Q."/>
            <person name="Mori K."/>
        </authorList>
    </citation>
    <scope>NUCLEOTIDE SEQUENCE [LARGE SCALE GENOMIC DNA]</scope>
    <source>
        <strain evidence="3 4">TBRC 0563</strain>
    </source>
</reference>
<organism evidence="3 4">
    <name type="scientific">Actinoallomurus acaciae</name>
    <dbReference type="NCBI Taxonomy" id="502577"/>
    <lineage>
        <taxon>Bacteria</taxon>
        <taxon>Bacillati</taxon>
        <taxon>Actinomycetota</taxon>
        <taxon>Actinomycetes</taxon>
        <taxon>Streptosporangiales</taxon>
        <taxon>Thermomonosporaceae</taxon>
        <taxon>Actinoallomurus</taxon>
    </lineage>
</organism>
<comment type="caution">
    <text evidence="3">The sequence shown here is derived from an EMBL/GenBank/DDBJ whole genome shotgun (WGS) entry which is preliminary data.</text>
</comment>
<protein>
    <submittedName>
        <fullName evidence="3">Uncharacterized protein</fullName>
    </submittedName>
</protein>
<dbReference type="EMBL" id="JBHLZP010000288">
    <property type="protein sequence ID" value="MFB9836554.1"/>
    <property type="molecule type" value="Genomic_DNA"/>
</dbReference>
<evidence type="ECO:0000313" key="3">
    <source>
        <dbReference type="EMBL" id="MFB9836554.1"/>
    </source>
</evidence>
<feature type="region of interest" description="Disordered" evidence="1">
    <location>
        <begin position="42"/>
        <end position="79"/>
    </location>
</feature>
<feature type="chain" id="PRO_5045336655" evidence="2">
    <location>
        <begin position="32"/>
        <end position="79"/>
    </location>
</feature>
<gene>
    <name evidence="3" type="ORF">ACFFNX_30715</name>
</gene>
<evidence type="ECO:0000313" key="4">
    <source>
        <dbReference type="Proteomes" id="UP001589627"/>
    </source>
</evidence>
<dbReference type="RefSeq" id="WP_378209367.1">
    <property type="nucleotide sequence ID" value="NZ_JBHLZP010000288.1"/>
</dbReference>
<accession>A0ABV5YR65</accession>
<name>A0ABV5YR65_9ACTN</name>
<keyword evidence="4" id="KW-1185">Reference proteome</keyword>
<evidence type="ECO:0000256" key="2">
    <source>
        <dbReference type="SAM" id="SignalP"/>
    </source>
</evidence>
<sequence>MVVHNFIRGSVPPKAVAILAGLGVVAGLALAAPTRAASPSTAAARIVAARHHKKPGTGDRRRHTPSRGQSNGAPAAKNR</sequence>
<evidence type="ECO:0000256" key="1">
    <source>
        <dbReference type="SAM" id="MobiDB-lite"/>
    </source>
</evidence>
<dbReference type="Proteomes" id="UP001589627">
    <property type="component" value="Unassembled WGS sequence"/>
</dbReference>
<proteinExistence type="predicted"/>